<comment type="caution">
    <text evidence="1">The sequence shown here is derived from an EMBL/GenBank/DDBJ whole genome shotgun (WGS) entry which is preliminary data.</text>
</comment>
<dbReference type="InterPro" id="IPR034595">
    <property type="entry name" value="NDUFAF8"/>
</dbReference>
<dbReference type="PANTHER" id="PTHR34561:SF1">
    <property type="entry name" value="NADH DEHYDROGENASE [UBIQUINONE] 1 ALPHA SUBCOMPLEX ASSEMBLY FACTOR 8"/>
    <property type="match status" value="1"/>
</dbReference>
<keyword evidence="2" id="KW-1185">Reference proteome</keyword>
<evidence type="ECO:0008006" key="3">
    <source>
        <dbReference type="Google" id="ProtNLM"/>
    </source>
</evidence>
<protein>
    <recommendedName>
        <fullName evidence="3">IMS import disulfide relay-system CHCH-CHCH-like Cx9C domain-containing protein</fullName>
    </recommendedName>
</protein>
<dbReference type="EMBL" id="JAIWQS010000009">
    <property type="protein sequence ID" value="KAJ8754491.1"/>
    <property type="molecule type" value="Genomic_DNA"/>
</dbReference>
<dbReference type="GO" id="GO:0032981">
    <property type="term" value="P:mitochondrial respiratory chain complex I assembly"/>
    <property type="evidence" value="ECO:0007669"/>
    <property type="project" value="InterPro"/>
</dbReference>
<organism evidence="1 2">
    <name type="scientific">Erythroxylum novogranatense</name>
    <dbReference type="NCBI Taxonomy" id="1862640"/>
    <lineage>
        <taxon>Eukaryota</taxon>
        <taxon>Viridiplantae</taxon>
        <taxon>Streptophyta</taxon>
        <taxon>Embryophyta</taxon>
        <taxon>Tracheophyta</taxon>
        <taxon>Spermatophyta</taxon>
        <taxon>Magnoliopsida</taxon>
        <taxon>eudicotyledons</taxon>
        <taxon>Gunneridae</taxon>
        <taxon>Pentapetalae</taxon>
        <taxon>rosids</taxon>
        <taxon>fabids</taxon>
        <taxon>Malpighiales</taxon>
        <taxon>Erythroxylaceae</taxon>
        <taxon>Erythroxylum</taxon>
    </lineage>
</organism>
<reference evidence="1 2" key="1">
    <citation type="submission" date="2021-09" db="EMBL/GenBank/DDBJ databases">
        <title>Genomic insights and catalytic innovation underlie evolution of tropane alkaloids biosynthesis.</title>
        <authorList>
            <person name="Wang Y.-J."/>
            <person name="Tian T."/>
            <person name="Huang J.-P."/>
            <person name="Huang S.-X."/>
        </authorList>
    </citation>
    <scope>NUCLEOTIDE SEQUENCE [LARGE SCALE GENOMIC DNA]</scope>
    <source>
        <strain evidence="1">KIB-2018</strain>
        <tissue evidence="1">Leaf</tissue>
    </source>
</reference>
<accession>A0AAV8SQD3</accession>
<evidence type="ECO:0000313" key="2">
    <source>
        <dbReference type="Proteomes" id="UP001159364"/>
    </source>
</evidence>
<dbReference type="AlphaFoldDB" id="A0AAV8SQD3"/>
<gene>
    <name evidence="1" type="ORF">K2173_005652</name>
</gene>
<evidence type="ECO:0000313" key="1">
    <source>
        <dbReference type="EMBL" id="KAJ8754491.1"/>
    </source>
</evidence>
<dbReference type="Proteomes" id="UP001159364">
    <property type="component" value="Linkage Group LG09"/>
</dbReference>
<dbReference type="PANTHER" id="PTHR34561">
    <property type="entry name" value="NADH DEHYDROGENASE [UBIQUINONE] 1 ALPHA SUBCOMPLEX ASSEMBLY FACTOR 8"/>
    <property type="match status" value="1"/>
</dbReference>
<sequence length="69" mass="7798">MKERNTSTTLRHILVNCASQAKEYGSCVAAKVPDVEHDMCLKEFLALKLCMQNTYPPMRCFITGSRGLF</sequence>
<dbReference type="GO" id="GO:0005739">
    <property type="term" value="C:mitochondrion"/>
    <property type="evidence" value="ECO:0007669"/>
    <property type="project" value="InterPro"/>
</dbReference>
<name>A0AAV8SQD3_9ROSI</name>
<proteinExistence type="predicted"/>